<dbReference type="OrthoDB" id="8028921at2"/>
<accession>A0A4S4A0Y1</accession>
<reference evidence="1 2" key="1">
    <citation type="submission" date="2019-04" db="EMBL/GenBank/DDBJ databases">
        <title>Flavobacterium sp. nov. isolated from construction timber.</title>
        <authorList>
            <person name="Lin S.-Y."/>
            <person name="Chang C.-T."/>
            <person name="Young C.-C."/>
        </authorList>
    </citation>
    <scope>NUCLEOTIDE SEQUENCE [LARGE SCALE GENOMIC DNA]</scope>
    <source>
        <strain evidence="1 2">CC-CTC003</strain>
    </source>
</reference>
<organism evidence="1 2">
    <name type="scientific">Flavobacterium supellecticarium</name>
    <dbReference type="NCBI Taxonomy" id="2565924"/>
    <lineage>
        <taxon>Bacteria</taxon>
        <taxon>Pseudomonadati</taxon>
        <taxon>Bacteroidota</taxon>
        <taxon>Flavobacteriia</taxon>
        <taxon>Flavobacteriales</taxon>
        <taxon>Flavobacteriaceae</taxon>
        <taxon>Flavobacterium</taxon>
    </lineage>
</organism>
<keyword evidence="2" id="KW-1185">Reference proteome</keyword>
<dbReference type="AlphaFoldDB" id="A0A4S4A0Y1"/>
<comment type="caution">
    <text evidence="1">The sequence shown here is derived from an EMBL/GenBank/DDBJ whole genome shotgun (WGS) entry which is preliminary data.</text>
</comment>
<dbReference type="Proteomes" id="UP000307507">
    <property type="component" value="Unassembled WGS sequence"/>
</dbReference>
<evidence type="ECO:0000313" key="1">
    <source>
        <dbReference type="EMBL" id="THF51832.1"/>
    </source>
</evidence>
<name>A0A4S4A0Y1_9FLAO</name>
<sequence length="209" mass="23679">MIKVPHLKASVMEFTRFRITENTTGEALLKAISDFENDFLAHQKGIVFHCLAKNDKGEYANILLAEHTAVLTAIEKDIVSNRGALSFLKLIDKTTVDIHYLDIEKEPFFMPEHFSCIEFGTFALKKGNLQQLLSVSEAIEKKYLSRFQNTQLHFIGSLSEDMYAEVTFGTTLEATQQICSGYLSDSNCMPLMEMIDETRMALDFWSVAS</sequence>
<dbReference type="RefSeq" id="WP_136402816.1">
    <property type="nucleotide sequence ID" value="NZ_SSNZ01000002.1"/>
</dbReference>
<proteinExistence type="predicted"/>
<protein>
    <submittedName>
        <fullName evidence="1">Uncharacterized protein</fullName>
    </submittedName>
</protein>
<dbReference type="EMBL" id="SSNZ01000002">
    <property type="protein sequence ID" value="THF51832.1"/>
    <property type="molecule type" value="Genomic_DNA"/>
</dbReference>
<evidence type="ECO:0000313" key="2">
    <source>
        <dbReference type="Proteomes" id="UP000307507"/>
    </source>
</evidence>
<gene>
    <name evidence="1" type="ORF">E6C50_08740</name>
</gene>